<evidence type="ECO:0000313" key="2">
    <source>
        <dbReference type="EMBL" id="KNB73020.1"/>
    </source>
</evidence>
<feature type="compositionally biased region" description="Polar residues" evidence="1">
    <location>
        <begin position="1"/>
        <end position="16"/>
    </location>
</feature>
<proteinExistence type="predicted"/>
<accession>A0A0K9YXQ0</accession>
<reference evidence="3" key="1">
    <citation type="submission" date="2015-07" db="EMBL/GenBank/DDBJ databases">
        <title>Genome sequencing project for genomic taxonomy and phylogenomics of Bacillus-like bacteria.</title>
        <authorList>
            <person name="Liu B."/>
            <person name="Wang J."/>
            <person name="Zhu Y."/>
            <person name="Liu G."/>
            <person name="Chen Q."/>
            <person name="Chen Z."/>
            <person name="Lan J."/>
            <person name="Che J."/>
            <person name="Ge C."/>
            <person name="Shi H."/>
            <person name="Pan Z."/>
            <person name="Liu X."/>
        </authorList>
    </citation>
    <scope>NUCLEOTIDE SEQUENCE [LARGE SCALE GENOMIC DNA]</scope>
    <source>
        <strain evidence="3">DSM 9887</strain>
    </source>
</reference>
<evidence type="ECO:0000256" key="1">
    <source>
        <dbReference type="SAM" id="MobiDB-lite"/>
    </source>
</evidence>
<comment type="caution">
    <text evidence="2">The sequence shown here is derived from an EMBL/GenBank/DDBJ whole genome shotgun (WGS) entry which is preliminary data.</text>
</comment>
<feature type="region of interest" description="Disordered" evidence="1">
    <location>
        <begin position="1"/>
        <end position="22"/>
    </location>
</feature>
<dbReference type="AlphaFoldDB" id="A0A0K9YXQ0"/>
<dbReference type="EMBL" id="LGIQ01000007">
    <property type="protein sequence ID" value="KNB73020.1"/>
    <property type="molecule type" value="Genomic_DNA"/>
</dbReference>
<evidence type="ECO:0000313" key="3">
    <source>
        <dbReference type="Proteomes" id="UP000036834"/>
    </source>
</evidence>
<dbReference type="InterPro" id="IPR011044">
    <property type="entry name" value="Quino_amine_DH_bsu"/>
</dbReference>
<organism evidence="2 3">
    <name type="scientific">Brevibacillus reuszeri</name>
    <dbReference type="NCBI Taxonomy" id="54915"/>
    <lineage>
        <taxon>Bacteria</taxon>
        <taxon>Bacillati</taxon>
        <taxon>Bacillota</taxon>
        <taxon>Bacilli</taxon>
        <taxon>Bacillales</taxon>
        <taxon>Paenibacillaceae</taxon>
        <taxon>Brevibacillus</taxon>
    </lineage>
</organism>
<sequence>MSQQASGSSDQLSASGGASAKPTDWGPAEIAYDYAAMQDDVLIQLKEEPRLHSPLRTVVGVNPQTYTFFFREVMDRGSVESAIRKHAKEESTREDEGFINPDLSFHWLHDRQLQLLVTLPEKSGEEPVWQEYVLNAGGARTAKGSLIGDNFSFQALVLPPQQIWRIAADGKITEKLTDFSVMTNLELLDPEQRYAMLTRFTNYCECDALYDKLYSIYDSKTQTVTSYPIELSSMYRGAGDFMADRRGFFYAQPNNGTDVPKSEFASRILVDGYVHGVSFSRDRKHLLMAVGEAEQKKDLDLVVLDLTVGTEKHYPGVIKGWVPTSEWDGAVVPVSFADDGRFVTFAMRKEEKSFEEARQRFDWKTGKVTSWNPPVPADFWSGFIQTDDGAYQYYWNAGLYQGGVQLLQQAGTGIWIPGTHRFVFAESAQESDGMELFVFDADRKQKTLLKAGLSYGFTLLGASSDGKWLYVATNQSRIP</sequence>
<protein>
    <submittedName>
        <fullName evidence="2">Uncharacterized protein</fullName>
    </submittedName>
</protein>
<dbReference type="PATRIC" id="fig|54915.3.peg.1402"/>
<dbReference type="SUPFAM" id="SSF50969">
    <property type="entry name" value="YVTN repeat-like/Quinoprotein amine dehydrogenase"/>
    <property type="match status" value="1"/>
</dbReference>
<gene>
    <name evidence="2" type="ORF">ADS79_12145</name>
</gene>
<name>A0A0K9YXQ0_9BACL</name>
<dbReference type="STRING" id="54915.ADS79_12145"/>
<dbReference type="Proteomes" id="UP000036834">
    <property type="component" value="Unassembled WGS sequence"/>
</dbReference>